<dbReference type="Proteomes" id="UP000619486">
    <property type="component" value="Unassembled WGS sequence"/>
</dbReference>
<keyword evidence="3" id="KW-1185">Reference proteome</keyword>
<evidence type="ECO:0000313" key="2">
    <source>
        <dbReference type="EMBL" id="GGT34408.1"/>
    </source>
</evidence>
<feature type="region of interest" description="Disordered" evidence="1">
    <location>
        <begin position="1"/>
        <end position="61"/>
    </location>
</feature>
<evidence type="ECO:0000313" key="3">
    <source>
        <dbReference type="Proteomes" id="UP000619486"/>
    </source>
</evidence>
<protein>
    <submittedName>
        <fullName evidence="2">Uncharacterized protein</fullName>
    </submittedName>
</protein>
<gene>
    <name evidence="2" type="ORF">GCM10014713_30010</name>
</gene>
<sequence length="61" mass="7015">MGMADESKEKAARLKEQAKRKAGGAARGEESKRATQREESDRETRKAQQEAEDKFRQNYEL</sequence>
<accession>A0A918LPN7</accession>
<dbReference type="AlphaFoldDB" id="A0A918LPN7"/>
<reference evidence="2" key="1">
    <citation type="journal article" date="2014" name="Int. J. Syst. Evol. Microbiol.">
        <title>Complete genome sequence of Corynebacterium casei LMG S-19264T (=DSM 44701T), isolated from a smear-ripened cheese.</title>
        <authorList>
            <consortium name="US DOE Joint Genome Institute (JGI-PGF)"/>
            <person name="Walter F."/>
            <person name="Albersmeier A."/>
            <person name="Kalinowski J."/>
            <person name="Ruckert C."/>
        </authorList>
    </citation>
    <scope>NUCLEOTIDE SEQUENCE</scope>
    <source>
        <strain evidence="2">JCM 3172</strain>
    </source>
</reference>
<evidence type="ECO:0000256" key="1">
    <source>
        <dbReference type="SAM" id="MobiDB-lite"/>
    </source>
</evidence>
<organism evidence="2 3">
    <name type="scientific">Streptomyces purpureus</name>
    <dbReference type="NCBI Taxonomy" id="1951"/>
    <lineage>
        <taxon>Bacteria</taxon>
        <taxon>Bacillati</taxon>
        <taxon>Actinomycetota</taxon>
        <taxon>Actinomycetes</taxon>
        <taxon>Kitasatosporales</taxon>
        <taxon>Streptomycetaceae</taxon>
        <taxon>Streptomyces</taxon>
    </lineage>
</organism>
<feature type="compositionally biased region" description="Basic and acidic residues" evidence="1">
    <location>
        <begin position="1"/>
        <end position="19"/>
    </location>
</feature>
<feature type="compositionally biased region" description="Basic and acidic residues" evidence="1">
    <location>
        <begin position="27"/>
        <end position="61"/>
    </location>
</feature>
<comment type="caution">
    <text evidence="2">The sequence shown here is derived from an EMBL/GenBank/DDBJ whole genome shotgun (WGS) entry which is preliminary data.</text>
</comment>
<reference evidence="2" key="2">
    <citation type="submission" date="2020-09" db="EMBL/GenBank/DDBJ databases">
        <authorList>
            <person name="Sun Q."/>
            <person name="Ohkuma M."/>
        </authorList>
    </citation>
    <scope>NUCLEOTIDE SEQUENCE</scope>
    <source>
        <strain evidence="2">JCM 3172</strain>
    </source>
</reference>
<name>A0A918LPN7_9ACTN</name>
<dbReference type="EMBL" id="BMQQ01000010">
    <property type="protein sequence ID" value="GGT34408.1"/>
    <property type="molecule type" value="Genomic_DNA"/>
</dbReference>
<proteinExistence type="predicted"/>
<dbReference type="RefSeq" id="WP_019887056.1">
    <property type="nucleotide sequence ID" value="NZ_BMQQ01000010.1"/>
</dbReference>